<dbReference type="PANTHER" id="PTHR21312">
    <property type="entry name" value="SERINE PROTEASE INHIBITOR"/>
    <property type="match status" value="1"/>
</dbReference>
<comment type="caution">
    <text evidence="6">The sequence shown here is derived from an EMBL/GenBank/DDBJ whole genome shotgun (WGS) entry which is preliminary data.</text>
</comment>
<dbReference type="PANTHER" id="PTHR21312:SF28">
    <property type="entry name" value="OVOINHIBITOR-RELATED"/>
    <property type="match status" value="1"/>
</dbReference>
<protein>
    <submittedName>
        <fullName evidence="6">Serine protease inhibitor dipetalogastin-like 4</fullName>
    </submittedName>
</protein>
<keyword evidence="7" id="KW-1185">Reference proteome</keyword>
<reference evidence="6" key="1">
    <citation type="journal article" date="2021" name="Sci. Adv.">
        <title>The American lobster genome reveals insights on longevity, neural, and immune adaptations.</title>
        <authorList>
            <person name="Polinski J.M."/>
            <person name="Zimin A.V."/>
            <person name="Clark K.F."/>
            <person name="Kohn A.B."/>
            <person name="Sadowski N."/>
            <person name="Timp W."/>
            <person name="Ptitsyn A."/>
            <person name="Khanna P."/>
            <person name="Romanova D.Y."/>
            <person name="Williams P."/>
            <person name="Greenwood S.J."/>
            <person name="Moroz L.L."/>
            <person name="Walt D.R."/>
            <person name="Bodnar A.G."/>
        </authorList>
    </citation>
    <scope>NUCLEOTIDE SEQUENCE</scope>
    <source>
        <strain evidence="6">GMGI-L3</strain>
    </source>
</reference>
<feature type="domain" description="Kazal-like" evidence="5">
    <location>
        <begin position="217"/>
        <end position="267"/>
    </location>
</feature>
<dbReference type="EMBL" id="JAHLQT010032177">
    <property type="protein sequence ID" value="KAG7159806.1"/>
    <property type="molecule type" value="Genomic_DNA"/>
</dbReference>
<dbReference type="SMART" id="SM00280">
    <property type="entry name" value="KAZAL"/>
    <property type="match status" value="3"/>
</dbReference>
<organism evidence="6 7">
    <name type="scientific">Homarus americanus</name>
    <name type="common">American lobster</name>
    <dbReference type="NCBI Taxonomy" id="6706"/>
    <lineage>
        <taxon>Eukaryota</taxon>
        <taxon>Metazoa</taxon>
        <taxon>Ecdysozoa</taxon>
        <taxon>Arthropoda</taxon>
        <taxon>Crustacea</taxon>
        <taxon>Multicrustacea</taxon>
        <taxon>Malacostraca</taxon>
        <taxon>Eumalacostraca</taxon>
        <taxon>Eucarida</taxon>
        <taxon>Decapoda</taxon>
        <taxon>Pleocyemata</taxon>
        <taxon>Astacidea</taxon>
        <taxon>Nephropoidea</taxon>
        <taxon>Nephropidae</taxon>
        <taxon>Homarus</taxon>
    </lineage>
</organism>
<evidence type="ECO:0000259" key="5">
    <source>
        <dbReference type="PROSITE" id="PS51465"/>
    </source>
</evidence>
<dbReference type="OrthoDB" id="5988724at2759"/>
<dbReference type="Proteomes" id="UP000747542">
    <property type="component" value="Unassembled WGS sequence"/>
</dbReference>
<keyword evidence="3" id="KW-0646">Protease inhibitor</keyword>
<evidence type="ECO:0000256" key="2">
    <source>
        <dbReference type="ARBA" id="ARBA00022525"/>
    </source>
</evidence>
<evidence type="ECO:0000313" key="6">
    <source>
        <dbReference type="EMBL" id="KAG7159806.1"/>
    </source>
</evidence>
<dbReference type="Pfam" id="PF07648">
    <property type="entry name" value="Kazal_2"/>
    <property type="match status" value="2"/>
</dbReference>
<gene>
    <name evidence="6" type="primary">Dpgn-L4</name>
    <name evidence="6" type="ORF">Hamer_G022420</name>
</gene>
<dbReference type="InterPro" id="IPR002350">
    <property type="entry name" value="Kazal_dom"/>
</dbReference>
<name>A0A8J5JPC0_HOMAM</name>
<evidence type="ECO:0000256" key="3">
    <source>
        <dbReference type="ARBA" id="ARBA00022690"/>
    </source>
</evidence>
<dbReference type="Pfam" id="PF00050">
    <property type="entry name" value="Kazal_1"/>
    <property type="match status" value="1"/>
</dbReference>
<evidence type="ECO:0000313" key="7">
    <source>
        <dbReference type="Proteomes" id="UP000747542"/>
    </source>
</evidence>
<evidence type="ECO:0000256" key="1">
    <source>
        <dbReference type="ARBA" id="ARBA00004613"/>
    </source>
</evidence>
<accession>A0A8J5JPC0</accession>
<dbReference type="AlphaFoldDB" id="A0A8J5JPC0"/>
<keyword evidence="2" id="KW-0964">Secreted</keyword>
<evidence type="ECO:0000256" key="4">
    <source>
        <dbReference type="ARBA" id="ARBA00023157"/>
    </source>
</evidence>
<dbReference type="PROSITE" id="PS51465">
    <property type="entry name" value="KAZAL_2"/>
    <property type="match status" value="3"/>
</dbReference>
<dbReference type="GO" id="GO:0005576">
    <property type="term" value="C:extracellular region"/>
    <property type="evidence" value="ECO:0007669"/>
    <property type="project" value="UniProtKB-SubCell"/>
</dbReference>
<feature type="domain" description="Kazal-like" evidence="5">
    <location>
        <begin position="169"/>
        <end position="216"/>
    </location>
</feature>
<dbReference type="GO" id="GO:0030414">
    <property type="term" value="F:peptidase inhibitor activity"/>
    <property type="evidence" value="ECO:0007669"/>
    <property type="project" value="UniProtKB-KW"/>
</dbReference>
<dbReference type="CDD" id="cd00104">
    <property type="entry name" value="KAZAL_FS"/>
    <property type="match status" value="2"/>
</dbReference>
<comment type="subcellular location">
    <subcellularLocation>
        <location evidence="1">Secreted</location>
    </subcellularLocation>
</comment>
<proteinExistence type="predicted"/>
<feature type="domain" description="Kazal-like" evidence="5">
    <location>
        <begin position="117"/>
        <end position="168"/>
    </location>
</feature>
<sequence length="322" mass="34430">MNRFLLLSSIPPTGVALLQVTHGKMRALNPIISTLLLVLLMTTPAYLAKKVKQGCAVGRKIHPPGKVVLKDRAHCLALKCYKRGKEFIVKPTLLKNCECASLCSDGRCTPAEPVVPVERVVPCPKCDTAEDFVCGTNDITYTNPCILTASTPPCGPDKASLQYYGACGECPRGCPKVIEPVCGSNGVTYNNTCLLNAATACLNSSITLLSEGICGGERETDCRACPKIARPVCGTDDKTYPNLCMLENVSLCTSVNVYLAHLGFCDNNKIKAQRACLFNGDKYAVGDVIADLPRHCATLTCGVNAKGRPKLTVKSKDQDASV</sequence>
<keyword evidence="4" id="KW-1015">Disulfide bond</keyword>